<evidence type="ECO:0000256" key="8">
    <source>
        <dbReference type="PIRSR" id="PIRSR605150-2"/>
    </source>
</evidence>
<comment type="caution">
    <text evidence="12">The sequence shown here is derived from an EMBL/GenBank/DDBJ whole genome shotgun (WGS) entry which is preliminary data.</text>
</comment>
<organism evidence="12 13">
    <name type="scientific">Sesamum angolense</name>
    <dbReference type="NCBI Taxonomy" id="2727404"/>
    <lineage>
        <taxon>Eukaryota</taxon>
        <taxon>Viridiplantae</taxon>
        <taxon>Streptophyta</taxon>
        <taxon>Embryophyta</taxon>
        <taxon>Tracheophyta</taxon>
        <taxon>Spermatophyta</taxon>
        <taxon>Magnoliopsida</taxon>
        <taxon>eudicotyledons</taxon>
        <taxon>Gunneridae</taxon>
        <taxon>Pentapetalae</taxon>
        <taxon>asterids</taxon>
        <taxon>lamiids</taxon>
        <taxon>Lamiales</taxon>
        <taxon>Pedaliaceae</taxon>
        <taxon>Sesamum</taxon>
    </lineage>
</organism>
<evidence type="ECO:0000256" key="10">
    <source>
        <dbReference type="SAM" id="MobiDB-lite"/>
    </source>
</evidence>
<feature type="transmembrane region" description="Helical" evidence="11">
    <location>
        <begin position="663"/>
        <end position="683"/>
    </location>
</feature>
<dbReference type="GO" id="GO:0016760">
    <property type="term" value="F:cellulose synthase (UDP-forming) activity"/>
    <property type="evidence" value="ECO:0007669"/>
    <property type="project" value="InterPro"/>
</dbReference>
<evidence type="ECO:0000313" key="13">
    <source>
        <dbReference type="Proteomes" id="UP001289374"/>
    </source>
</evidence>
<dbReference type="FunFam" id="3.90.550.10:FF:000194">
    <property type="entry name" value="Cellulose synthase-like protein G2 isoform A"/>
    <property type="match status" value="1"/>
</dbReference>
<keyword evidence="7" id="KW-0961">Cell wall biogenesis/degradation</keyword>
<name>A0AAE1X627_9LAMI</name>
<feature type="transmembrane region" description="Helical" evidence="11">
    <location>
        <begin position="624"/>
        <end position="643"/>
    </location>
</feature>
<dbReference type="GO" id="GO:0030244">
    <property type="term" value="P:cellulose biosynthetic process"/>
    <property type="evidence" value="ECO:0007669"/>
    <property type="project" value="InterPro"/>
</dbReference>
<dbReference type="PANTHER" id="PTHR13301">
    <property type="entry name" value="X-BOX TRANSCRIPTION FACTOR-RELATED"/>
    <property type="match status" value="1"/>
</dbReference>
<feature type="transmembrane region" description="Helical" evidence="11">
    <location>
        <begin position="753"/>
        <end position="773"/>
    </location>
</feature>
<evidence type="ECO:0000256" key="7">
    <source>
        <dbReference type="ARBA" id="ARBA00023316"/>
    </source>
</evidence>
<evidence type="ECO:0000256" key="4">
    <source>
        <dbReference type="ARBA" id="ARBA00022692"/>
    </source>
</evidence>
<evidence type="ECO:0000256" key="3">
    <source>
        <dbReference type="ARBA" id="ARBA00022679"/>
    </source>
</evidence>
<protein>
    <submittedName>
        <fullName evidence="12">Cellulose synthase-like protein G3</fullName>
    </submittedName>
</protein>
<evidence type="ECO:0000256" key="9">
    <source>
        <dbReference type="PIRSR" id="PIRSR605150-3"/>
    </source>
</evidence>
<keyword evidence="6 11" id="KW-0472">Membrane</keyword>
<feature type="transmembrane region" description="Helical" evidence="11">
    <location>
        <begin position="129"/>
        <end position="148"/>
    </location>
</feature>
<evidence type="ECO:0000256" key="2">
    <source>
        <dbReference type="ARBA" id="ARBA00022676"/>
    </source>
</evidence>
<feature type="transmembrane region" description="Helical" evidence="11">
    <location>
        <begin position="785"/>
        <end position="807"/>
    </location>
</feature>
<keyword evidence="13" id="KW-1185">Reference proteome</keyword>
<reference evidence="12" key="1">
    <citation type="submission" date="2020-06" db="EMBL/GenBank/DDBJ databases">
        <authorList>
            <person name="Li T."/>
            <person name="Hu X."/>
            <person name="Zhang T."/>
            <person name="Song X."/>
            <person name="Zhang H."/>
            <person name="Dai N."/>
            <person name="Sheng W."/>
            <person name="Hou X."/>
            <person name="Wei L."/>
        </authorList>
    </citation>
    <scope>NUCLEOTIDE SEQUENCE</scope>
    <source>
        <strain evidence="12">K16</strain>
        <tissue evidence="12">Leaf</tissue>
    </source>
</reference>
<keyword evidence="2" id="KW-0328">Glycosyltransferase</keyword>
<sequence>MTTTSKAKQSTSPPNLGDRNAAAVATSDRPGSFGRWRWLPGDDDKFPLIDVFICTADPSKEPSLGVMNTVTSAMALDYPPDKLAVSKYSILMAAISLHSSYGLLSSRTSSMEPTAASLNTCTVQQPRAALGRLHMLLHFFAVSALLYYRISNLIHGSLPLLSWGLITLSELVFAFIWTLAQAFRWRPVVRTVAPENLPGDEKLPALDVFICTADPKKEPVVEVMNTVLSAMALDYPTEKLAVYLSDDGGAAVTLYAMKEACAFARSWLPFCRKYGVKSRCPEAFFSSFCDDEREVLESNEFKPEEGKIQSNYELFKRDEEKAAEIEDSVNDDRPACVEASIFNLFTNSFLVVYDNKKNEGATDDHSKLPLLVYMSREKRPSHPHRFKAGALNALLRVSGIMGNAPYTLVLDGDMYCNDPTSAKQAMCFHLDPKFSDTLSFAQFPQIFYNTKYQGMDGIKGTVCAGTGYFLKKKALYCSPYQEDEFLEEPEKNFGFSTKLIDSLQALTGKNVRERENMSDATIEEAKKLASCTYEQNTRWGKDIGYSYDCLQESTFTGYLLHCKGWTSAYLYPERPCFLGCTTVDMKDALIQLMKWASGLVQAGLSKFSPLTYGMSKMSALQSMCYGYFMFSHLSSIACLLYGIVPQLSFLYGVPLYPKVTNPWFAVFAAVFLSSLSQHTYEVVSSGGSMRTMWNEQRIWMIKSVTACLFGCFDVLMKYVGMAKANFRLTNKAIDQEKLDKYEKGKFDFQGAKMFMIPLTMLVLLNLGCFIGGMKGLISGGDVKEMFGQGFLSSYVLVLSLPILEGLIPKIGK</sequence>
<proteinExistence type="predicted"/>
<evidence type="ECO:0000313" key="12">
    <source>
        <dbReference type="EMBL" id="KAK4405836.1"/>
    </source>
</evidence>
<feature type="binding site" evidence="8">
    <location>
        <position position="218"/>
    </location>
    <ligand>
        <name>UDP-alpha-D-glucose</name>
        <dbReference type="ChEBI" id="CHEBI:58885"/>
    </ligand>
</feature>
<feature type="binding site" evidence="9">
    <location>
        <position position="387"/>
    </location>
    <ligand>
        <name>Mn(2+)</name>
        <dbReference type="ChEBI" id="CHEBI:29035"/>
    </ligand>
</feature>
<accession>A0AAE1X627</accession>
<dbReference type="Proteomes" id="UP001289374">
    <property type="component" value="Unassembled WGS sequence"/>
</dbReference>
<dbReference type="GO" id="GO:0012505">
    <property type="term" value="C:endomembrane system"/>
    <property type="evidence" value="ECO:0007669"/>
    <property type="project" value="UniProtKB-SubCell"/>
</dbReference>
<dbReference type="Gene3D" id="3.90.550.10">
    <property type="entry name" value="Spore Coat Polysaccharide Biosynthesis Protein SpsA, Chain A"/>
    <property type="match status" value="2"/>
</dbReference>
<feature type="compositionally biased region" description="Polar residues" evidence="10">
    <location>
        <begin position="1"/>
        <end position="14"/>
    </location>
</feature>
<comment type="subcellular location">
    <subcellularLocation>
        <location evidence="1">Endomembrane system</location>
        <topology evidence="1">Multi-pass membrane protein</topology>
    </subcellularLocation>
</comment>
<keyword evidence="5 11" id="KW-1133">Transmembrane helix</keyword>
<dbReference type="GO" id="GO:0016020">
    <property type="term" value="C:membrane"/>
    <property type="evidence" value="ECO:0007669"/>
    <property type="project" value="InterPro"/>
</dbReference>
<evidence type="ECO:0000256" key="5">
    <source>
        <dbReference type="ARBA" id="ARBA00022989"/>
    </source>
</evidence>
<reference evidence="12" key="2">
    <citation type="journal article" date="2024" name="Plant">
        <title>Genomic evolution and insights into agronomic trait innovations of Sesamum species.</title>
        <authorList>
            <person name="Miao H."/>
            <person name="Wang L."/>
            <person name="Qu L."/>
            <person name="Liu H."/>
            <person name="Sun Y."/>
            <person name="Le M."/>
            <person name="Wang Q."/>
            <person name="Wei S."/>
            <person name="Zheng Y."/>
            <person name="Lin W."/>
            <person name="Duan Y."/>
            <person name="Cao H."/>
            <person name="Xiong S."/>
            <person name="Wang X."/>
            <person name="Wei L."/>
            <person name="Li C."/>
            <person name="Ma Q."/>
            <person name="Ju M."/>
            <person name="Zhao R."/>
            <person name="Li G."/>
            <person name="Mu C."/>
            <person name="Tian Q."/>
            <person name="Mei H."/>
            <person name="Zhang T."/>
            <person name="Gao T."/>
            <person name="Zhang H."/>
        </authorList>
    </citation>
    <scope>NUCLEOTIDE SEQUENCE</scope>
    <source>
        <strain evidence="12">K16</strain>
    </source>
</reference>
<feature type="transmembrane region" description="Helical" evidence="11">
    <location>
        <begin position="160"/>
        <end position="180"/>
    </location>
</feature>
<feature type="binding site" evidence="8">
    <location>
        <position position="247"/>
    </location>
    <ligand>
        <name>UDP-alpha-D-glucose</name>
        <dbReference type="ChEBI" id="CHEBI:58885"/>
    </ligand>
</feature>
<evidence type="ECO:0000256" key="11">
    <source>
        <dbReference type="SAM" id="Phobius"/>
    </source>
</evidence>
<keyword evidence="3" id="KW-0808">Transferase</keyword>
<dbReference type="InterPro" id="IPR005150">
    <property type="entry name" value="Cellulose_synth"/>
</dbReference>
<feature type="region of interest" description="Disordered" evidence="10">
    <location>
        <begin position="1"/>
        <end position="30"/>
    </location>
</feature>
<keyword evidence="4 11" id="KW-0812">Transmembrane</keyword>
<gene>
    <name evidence="12" type="ORF">Sango_0590100</name>
</gene>
<dbReference type="EMBL" id="JACGWL010000003">
    <property type="protein sequence ID" value="KAK4405836.1"/>
    <property type="molecule type" value="Genomic_DNA"/>
</dbReference>
<dbReference type="InterPro" id="IPR029044">
    <property type="entry name" value="Nucleotide-diphossugar_trans"/>
</dbReference>
<dbReference type="Pfam" id="PF03552">
    <property type="entry name" value="Cellulose_synt"/>
    <property type="match status" value="3"/>
</dbReference>
<feature type="binding site" evidence="8">
    <location>
        <position position="217"/>
    </location>
    <ligand>
        <name>UDP-alpha-D-glucose</name>
        <dbReference type="ChEBI" id="CHEBI:58885"/>
    </ligand>
</feature>
<dbReference type="AlphaFoldDB" id="A0AAE1X627"/>
<evidence type="ECO:0000256" key="6">
    <source>
        <dbReference type="ARBA" id="ARBA00023136"/>
    </source>
</evidence>
<evidence type="ECO:0000256" key="1">
    <source>
        <dbReference type="ARBA" id="ARBA00004127"/>
    </source>
</evidence>
<feature type="binding site" evidence="9">
    <location>
        <position position="411"/>
    </location>
    <ligand>
        <name>Mn(2+)</name>
        <dbReference type="ChEBI" id="CHEBI:29035"/>
    </ligand>
</feature>
<dbReference type="GO" id="GO:0071555">
    <property type="term" value="P:cell wall organization"/>
    <property type="evidence" value="ECO:0007669"/>
    <property type="project" value="UniProtKB-KW"/>
</dbReference>